<reference evidence="2" key="1">
    <citation type="journal article" date="2019" name="Int. J. Syst. Evol. Microbiol.">
        <title>The Global Catalogue of Microorganisms (GCM) 10K type strain sequencing project: providing services to taxonomists for standard genome sequencing and annotation.</title>
        <authorList>
            <consortium name="The Broad Institute Genomics Platform"/>
            <consortium name="The Broad Institute Genome Sequencing Center for Infectious Disease"/>
            <person name="Wu L."/>
            <person name="Ma J."/>
        </authorList>
    </citation>
    <scope>NUCLEOTIDE SEQUENCE [LARGE SCALE GENOMIC DNA]</scope>
    <source>
        <strain evidence="2">CCM 8897</strain>
    </source>
</reference>
<dbReference type="Gene3D" id="2.115.10.20">
    <property type="entry name" value="Glycosyl hydrolase domain, family 43"/>
    <property type="match status" value="1"/>
</dbReference>
<organism evidence="1 2">
    <name type="scientific">Lapidilactobacillus achengensis</name>
    <dbReference type="NCBI Taxonomy" id="2486000"/>
    <lineage>
        <taxon>Bacteria</taxon>
        <taxon>Bacillati</taxon>
        <taxon>Bacillota</taxon>
        <taxon>Bacilli</taxon>
        <taxon>Lactobacillales</taxon>
        <taxon>Lactobacillaceae</taxon>
        <taxon>Lapidilactobacillus</taxon>
    </lineage>
</organism>
<sequence>MKTIDTLLESYRRQRKTCQIEKMVFTGVGDRDVYNTSTPFELNHQILIAGRVEPRDSEQSQTVLFRQVSQNRFAKIPDFSLALQDPFITQIDGEILLGGVQVDWSHDSGPVWRTEFYRLNSDLSTDFLFAGPSKMKDIRLCQLRSGQILVLTRPQGGQAGAGKIGLVIAQGMEELCTLDLNTAPLLENNFSEGTWGGANQIEQISKNVVYVLGHIARMVGDSNRNYYALSFYIDLEANTIFGERIIAERKDYLAGPCKRDDLADVVFTSGQIVERDSGKRWLMCGTSDCEEQIIEFYN</sequence>
<accession>A0ABW1UMX7</accession>
<protein>
    <submittedName>
        <fullName evidence="1">DUF1861 family protein</fullName>
    </submittedName>
</protein>
<gene>
    <name evidence="1" type="ORF">ACFQHW_07140</name>
</gene>
<proteinExistence type="predicted"/>
<evidence type="ECO:0000313" key="1">
    <source>
        <dbReference type="EMBL" id="MFC6315332.1"/>
    </source>
</evidence>
<dbReference type="PANTHER" id="PTHR37036">
    <property type="match status" value="1"/>
</dbReference>
<dbReference type="EMBL" id="JBHSSM010000017">
    <property type="protein sequence ID" value="MFC6315332.1"/>
    <property type="molecule type" value="Genomic_DNA"/>
</dbReference>
<comment type="caution">
    <text evidence="1">The sequence shown here is derived from an EMBL/GenBank/DDBJ whole genome shotgun (WGS) entry which is preliminary data.</text>
</comment>
<dbReference type="Pfam" id="PF08950">
    <property type="entry name" value="DUF1861"/>
    <property type="match status" value="1"/>
</dbReference>
<dbReference type="RefSeq" id="WP_125597493.1">
    <property type="nucleotide sequence ID" value="NZ_JBHSSM010000017.1"/>
</dbReference>
<keyword evidence="2" id="KW-1185">Reference proteome</keyword>
<name>A0ABW1UMX7_9LACO</name>
<evidence type="ECO:0000313" key="2">
    <source>
        <dbReference type="Proteomes" id="UP001596310"/>
    </source>
</evidence>
<dbReference type="SUPFAM" id="SSF75005">
    <property type="entry name" value="Arabinanase/levansucrase/invertase"/>
    <property type="match status" value="1"/>
</dbReference>
<dbReference type="Proteomes" id="UP001596310">
    <property type="component" value="Unassembled WGS sequence"/>
</dbReference>
<dbReference type="InterPro" id="IPR015045">
    <property type="entry name" value="MPT-1-like_LmxM"/>
</dbReference>
<dbReference type="InterPro" id="IPR023296">
    <property type="entry name" value="Glyco_hydro_beta-prop_sf"/>
</dbReference>
<dbReference type="PANTHER" id="PTHR37036:SF2">
    <property type="entry name" value="DUF1861 FAMILY PROTEIN"/>
    <property type="match status" value="1"/>
</dbReference>